<evidence type="ECO:0000256" key="2">
    <source>
        <dbReference type="ARBA" id="ARBA00022723"/>
    </source>
</evidence>
<organism evidence="4 5">
    <name type="scientific">Rhodohalobacter sulfatireducens</name>
    <dbReference type="NCBI Taxonomy" id="2911366"/>
    <lineage>
        <taxon>Bacteria</taxon>
        <taxon>Pseudomonadati</taxon>
        <taxon>Balneolota</taxon>
        <taxon>Balneolia</taxon>
        <taxon>Balneolales</taxon>
        <taxon>Balneolaceae</taxon>
        <taxon>Rhodohalobacter</taxon>
    </lineage>
</organism>
<evidence type="ECO:0000313" key="4">
    <source>
        <dbReference type="EMBL" id="MCG2590407.1"/>
    </source>
</evidence>
<evidence type="ECO:0000313" key="5">
    <source>
        <dbReference type="Proteomes" id="UP001165366"/>
    </source>
</evidence>
<dbReference type="PANTHER" id="PTHR42796:SF4">
    <property type="entry name" value="FUMARYLACETOACETATE HYDROLASE DOMAIN-CONTAINING PROTEIN 2A"/>
    <property type="match status" value="1"/>
</dbReference>
<feature type="domain" description="Fumarylacetoacetase-like C-terminal" evidence="3">
    <location>
        <begin position="72"/>
        <end position="276"/>
    </location>
</feature>
<name>A0ABS9KHZ5_9BACT</name>
<dbReference type="Gene3D" id="3.90.850.10">
    <property type="entry name" value="Fumarylacetoacetase-like, C-terminal domain"/>
    <property type="match status" value="1"/>
</dbReference>
<sequence>MKLFRYGQPGAEKPGIEVDGVKYDASYLINDYNEEFFNNGGLEKLRSDFDPDDAVKVDEFERIGVPVSKPGKIVCIGLNYIKHAEESGSDIPKEPVVFFKATSSITGPFDSVVIPKNSKKTDWEVELAVIIGKEASYVSEEEAMDYVAGYAVHNDVSEREFQLERGGQWVKGKSCDTFAPIGPYLVTKDEIADPHNLRLWLKLNDETLQDGNTSDFIFNIPKVISYLSQFMSLQAGDIISTGTPEGVGLGFDPPRYLKPGDVMELGIDGLGTSKQTAVAYKENG</sequence>
<dbReference type="EMBL" id="JAKLWS010000032">
    <property type="protein sequence ID" value="MCG2590407.1"/>
    <property type="molecule type" value="Genomic_DNA"/>
</dbReference>
<dbReference type="Proteomes" id="UP001165366">
    <property type="component" value="Unassembled WGS sequence"/>
</dbReference>
<keyword evidence="2" id="KW-0479">Metal-binding</keyword>
<accession>A0ABS9KHZ5</accession>
<dbReference type="SUPFAM" id="SSF56529">
    <property type="entry name" value="FAH"/>
    <property type="match status" value="1"/>
</dbReference>
<comment type="caution">
    <text evidence="4">The sequence shown here is derived from an EMBL/GenBank/DDBJ whole genome shotgun (WGS) entry which is preliminary data.</text>
</comment>
<dbReference type="InterPro" id="IPR011234">
    <property type="entry name" value="Fumarylacetoacetase-like_C"/>
</dbReference>
<evidence type="ECO:0000256" key="1">
    <source>
        <dbReference type="ARBA" id="ARBA00010211"/>
    </source>
</evidence>
<protein>
    <submittedName>
        <fullName evidence="4">Fumarylacetoacetate hydrolase family protein</fullName>
    </submittedName>
</protein>
<dbReference type="RefSeq" id="WP_237855800.1">
    <property type="nucleotide sequence ID" value="NZ_JAKLWS010000032.1"/>
</dbReference>
<keyword evidence="5" id="KW-1185">Reference proteome</keyword>
<reference evidence="4" key="1">
    <citation type="submission" date="2022-01" db="EMBL/GenBank/DDBJ databases">
        <authorList>
            <person name="Wang Y."/>
        </authorList>
    </citation>
    <scope>NUCLEOTIDE SEQUENCE</scope>
    <source>
        <strain evidence="4">WB101</strain>
    </source>
</reference>
<dbReference type="InterPro" id="IPR036663">
    <property type="entry name" value="Fumarylacetoacetase_C_sf"/>
</dbReference>
<dbReference type="PANTHER" id="PTHR42796">
    <property type="entry name" value="FUMARYLACETOACETATE HYDROLASE DOMAIN-CONTAINING PROTEIN 2A-RELATED"/>
    <property type="match status" value="1"/>
</dbReference>
<proteinExistence type="inferred from homology"/>
<gene>
    <name evidence="4" type="ORF">L6773_17660</name>
</gene>
<keyword evidence="4" id="KW-0378">Hydrolase</keyword>
<evidence type="ECO:0000259" key="3">
    <source>
        <dbReference type="Pfam" id="PF01557"/>
    </source>
</evidence>
<comment type="similarity">
    <text evidence="1">Belongs to the FAH family.</text>
</comment>
<reference evidence="4" key="2">
    <citation type="submission" date="2024-05" db="EMBL/GenBank/DDBJ databases">
        <title>Rhodohalobacter halophilus gen. nov., sp. nov., a moderately halophilic member of the family Balneolaceae.</title>
        <authorList>
            <person name="Xia J."/>
        </authorList>
    </citation>
    <scope>NUCLEOTIDE SEQUENCE</scope>
    <source>
        <strain evidence="4">WB101</strain>
    </source>
</reference>
<dbReference type="GO" id="GO:0016787">
    <property type="term" value="F:hydrolase activity"/>
    <property type="evidence" value="ECO:0007669"/>
    <property type="project" value="UniProtKB-KW"/>
</dbReference>
<dbReference type="Pfam" id="PF01557">
    <property type="entry name" value="FAA_hydrolase"/>
    <property type="match status" value="1"/>
</dbReference>
<dbReference type="InterPro" id="IPR051121">
    <property type="entry name" value="FAH"/>
</dbReference>